<evidence type="ECO:0000313" key="11">
    <source>
        <dbReference type="EMBL" id="EHQ06250.1"/>
    </source>
</evidence>
<keyword evidence="12" id="KW-1185">Reference proteome</keyword>
<dbReference type="InterPro" id="IPR023459">
    <property type="entry name" value="Tscrpt_elong_fac_GreA/B_fam"/>
</dbReference>
<evidence type="ECO:0000256" key="5">
    <source>
        <dbReference type="ARBA" id="ARBA00023163"/>
    </source>
</evidence>
<dbReference type="InterPro" id="IPR022691">
    <property type="entry name" value="Tscrpt_elong_fac_GreA/B_N"/>
</dbReference>
<feature type="domain" description="Transcription elongation factor GreA/GreB N-terminal" evidence="10">
    <location>
        <begin position="772"/>
        <end position="841"/>
    </location>
</feature>
<protein>
    <recommendedName>
        <fullName evidence="2 8">Transcription elongation factor GreA</fullName>
    </recommendedName>
    <alternativeName>
        <fullName evidence="7 8">Transcript cleavage factor GreA</fullName>
    </alternativeName>
</protein>
<dbReference type="HAMAP" id="MF_00105">
    <property type="entry name" value="GreA_GreB"/>
    <property type="match status" value="1"/>
</dbReference>
<dbReference type="PANTHER" id="PTHR30437:SF4">
    <property type="entry name" value="TRANSCRIPTION ELONGATION FACTOR GREA"/>
    <property type="match status" value="1"/>
</dbReference>
<dbReference type="EMBL" id="JH597773">
    <property type="protein sequence ID" value="EHQ06250.1"/>
    <property type="molecule type" value="Genomic_DNA"/>
</dbReference>
<evidence type="ECO:0000259" key="10">
    <source>
        <dbReference type="Pfam" id="PF03449"/>
    </source>
</evidence>
<dbReference type="GO" id="GO:0003746">
    <property type="term" value="F:translation elongation factor activity"/>
    <property type="evidence" value="ECO:0007669"/>
    <property type="project" value="UniProtKB-KW"/>
</dbReference>
<evidence type="ECO:0000259" key="9">
    <source>
        <dbReference type="Pfam" id="PF01272"/>
    </source>
</evidence>
<dbReference type="InterPro" id="IPR036805">
    <property type="entry name" value="Tscrpt_elong_fac_GreA/B_N_sf"/>
</dbReference>
<dbReference type="SUPFAM" id="SSF54534">
    <property type="entry name" value="FKBP-like"/>
    <property type="match status" value="1"/>
</dbReference>
<dbReference type="RefSeq" id="WP_002771610.1">
    <property type="nucleotide sequence ID" value="NZ_JH597773.1"/>
</dbReference>
<keyword evidence="5 8" id="KW-0804">Transcription</keyword>
<proteinExistence type="inferred from homology"/>
<organism evidence="11 12">
    <name type="scientific">Leptonema illini DSM 21528</name>
    <dbReference type="NCBI Taxonomy" id="929563"/>
    <lineage>
        <taxon>Bacteria</taxon>
        <taxon>Pseudomonadati</taxon>
        <taxon>Spirochaetota</taxon>
        <taxon>Spirochaetia</taxon>
        <taxon>Leptospirales</taxon>
        <taxon>Leptospiraceae</taxon>
        <taxon>Leptonema</taxon>
    </lineage>
</organism>
<dbReference type="GO" id="GO:0070063">
    <property type="term" value="F:RNA polymerase binding"/>
    <property type="evidence" value="ECO:0007669"/>
    <property type="project" value="InterPro"/>
</dbReference>
<sequence length="921" mass="105983">MTNQTAESDVRSNPLYSKVVAQINEEKLIKDLTSYQLNRIKQMEELADEVSSSADESVRKVLAENLQENPRSVLSRLILGLDGLKAGNTDAEYLIVDLMKDFQKTARWPIVEAIAERILKDNAEHRAALHSMVEAVERLRGKKEVRPYLEKLASMDEQNPDPDVARRYGMLILEDDADRAGHYLKQAAESYARLRDYAKLEEIWSTLVDRFSDDIPFFEKIERILSGYREKTRIAAYFASLVEVYRQLEDWDTVILLLKKILIHEPSSNKARSDLVRAYKQKYGGHSLLNEFLRISEITNVKKPVNTCIASFERNIVFDTGNFVYHRTRGVGKIASIDPTAIVIDFKGNEGQKMTLEMAISSLQPMEPSHIWVKWFTNPDEVTDLFQNDIRGFFRLLLESYNHKIVLADIKSEVIDRLGFLKAKDWSSWWNKTRTTLKKDSLFGFNPQKRDELILHKQEISYNDELDDRFHKTKDWNKKLEIALEALREPESANAATSCAQFFYEEERKTRDPAMRFQCFFYLAKYRSRYPDGRIQSRHSDADLIEILKASDIPAILRISESIDHLEFKERLVQLLIKGRPDFAEILKQLLFETPIKAHRYILNELNHRNETEILRSFVQAAFRRYQDYPEVFLWAARSILAGQWNHPWMEMNREDTMLQMFRLLKPLSRIEEKGNRLKNQLLRDIFGTTNIVADDLMGTPLEEIVKTAQPASLRRMSALFREVPYVPDAHKDNFDAFLSTVRPDFTSARDEIDEEIEERPVDLLPPADVILVSPAGLEKLRNHFNHLVNVELPENSRDIGAAQEKGDLRENAEYKAALERQSSLQAEITRVDAELKKAKIIESTSIRTDIVTIGSKVSVTDGKGEKLIYSILGPWDADTDKGVISYVSPLGKSLIGKSVGDTATLEGGQSFKIDRIEKGL</sequence>
<dbReference type="InterPro" id="IPR018151">
    <property type="entry name" value="TF_GreA/GreB_CS"/>
</dbReference>
<evidence type="ECO:0000256" key="3">
    <source>
        <dbReference type="ARBA" id="ARBA00023015"/>
    </source>
</evidence>
<evidence type="ECO:0000256" key="2">
    <source>
        <dbReference type="ARBA" id="ARBA00013729"/>
    </source>
</evidence>
<dbReference type="FunFam" id="1.10.287.180:FF:000001">
    <property type="entry name" value="Transcription elongation factor GreA"/>
    <property type="match status" value="1"/>
</dbReference>
<dbReference type="Gene3D" id="1.25.40.10">
    <property type="entry name" value="Tetratricopeptide repeat domain"/>
    <property type="match status" value="1"/>
</dbReference>
<dbReference type="HOGENOM" id="CLU_322611_0_0_12"/>
<comment type="function">
    <text evidence="6 8">Necessary for efficient RNA polymerase transcription elongation past template-encoded arresting sites. The arresting sites in DNA have the property of trapping a certain fraction of elongating RNA polymerases that pass through, resulting in locked ternary complexes. Cleavage of the nascent transcript by cleavage factors such as GreA or GreB allows the resumption of elongation from the new 3'terminus. GreA releases sequences of 2 to 3 nucleotides.</text>
</comment>
<dbReference type="GO" id="GO:0003677">
    <property type="term" value="F:DNA binding"/>
    <property type="evidence" value="ECO:0007669"/>
    <property type="project" value="UniProtKB-UniRule"/>
</dbReference>
<dbReference type="InterPro" id="IPR036953">
    <property type="entry name" value="GreA/GreB_C_sf"/>
</dbReference>
<dbReference type="PANTHER" id="PTHR30437">
    <property type="entry name" value="TRANSCRIPTION ELONGATION FACTOR GREA"/>
    <property type="match status" value="1"/>
</dbReference>
<evidence type="ECO:0000256" key="6">
    <source>
        <dbReference type="ARBA" id="ARBA00024916"/>
    </source>
</evidence>
<dbReference type="Proteomes" id="UP000005737">
    <property type="component" value="Unassembled WGS sequence"/>
</dbReference>
<comment type="similarity">
    <text evidence="1 8">Belongs to the GreA/GreB family.</text>
</comment>
<evidence type="ECO:0000256" key="8">
    <source>
        <dbReference type="HAMAP-Rule" id="MF_00105"/>
    </source>
</evidence>
<keyword evidence="4 8" id="KW-0238">DNA-binding</keyword>
<dbReference type="InterPro" id="IPR001437">
    <property type="entry name" value="Tscrpt_elong_fac_GreA/B_C"/>
</dbReference>
<feature type="domain" description="Transcription elongation factor GreA/GreB C-terminal" evidence="9">
    <location>
        <begin position="849"/>
        <end position="910"/>
    </location>
</feature>
<evidence type="ECO:0000313" key="12">
    <source>
        <dbReference type="Proteomes" id="UP000005737"/>
    </source>
</evidence>
<keyword evidence="11" id="KW-0251">Elongation factor</keyword>
<keyword evidence="3 8" id="KW-0805">Transcription regulation</keyword>
<gene>
    <name evidence="8" type="primary">greA</name>
    <name evidence="11" type="ORF">Lepil_1563</name>
</gene>
<evidence type="ECO:0000256" key="7">
    <source>
        <dbReference type="ARBA" id="ARBA00030776"/>
    </source>
</evidence>
<dbReference type="STRING" id="183.GCA_002009735_02761"/>
<evidence type="ECO:0000256" key="4">
    <source>
        <dbReference type="ARBA" id="ARBA00023125"/>
    </source>
</evidence>
<dbReference type="GO" id="GO:0006354">
    <property type="term" value="P:DNA-templated transcription elongation"/>
    <property type="evidence" value="ECO:0007669"/>
    <property type="project" value="TreeGrafter"/>
</dbReference>
<dbReference type="GO" id="GO:0032784">
    <property type="term" value="P:regulation of DNA-templated transcription elongation"/>
    <property type="evidence" value="ECO:0007669"/>
    <property type="project" value="UniProtKB-UniRule"/>
</dbReference>
<evidence type="ECO:0000256" key="1">
    <source>
        <dbReference type="ARBA" id="ARBA00008213"/>
    </source>
</evidence>
<accession>H2CA92</accession>
<name>H2CA92_9LEPT</name>
<keyword evidence="11" id="KW-0648">Protein biosynthesis</keyword>
<dbReference type="AlphaFoldDB" id="H2CA92"/>
<dbReference type="InterPro" id="IPR011990">
    <property type="entry name" value="TPR-like_helical_dom_sf"/>
</dbReference>
<dbReference type="InterPro" id="IPR028624">
    <property type="entry name" value="Tscrpt_elong_fac_GreA/B"/>
</dbReference>
<dbReference type="Gene3D" id="1.10.287.180">
    <property type="entry name" value="Transcription elongation factor, GreA/GreB, N-terminal domain"/>
    <property type="match status" value="1"/>
</dbReference>
<dbReference type="Gene3D" id="3.10.50.30">
    <property type="entry name" value="Transcription elongation factor, GreA/GreB, C-terminal domain"/>
    <property type="match status" value="1"/>
</dbReference>
<dbReference type="SUPFAM" id="SSF46557">
    <property type="entry name" value="GreA transcript cleavage protein, N-terminal domain"/>
    <property type="match status" value="1"/>
</dbReference>
<dbReference type="NCBIfam" id="NF011309">
    <property type="entry name" value="PRK14720.1"/>
    <property type="match status" value="1"/>
</dbReference>
<dbReference type="Pfam" id="PF01272">
    <property type="entry name" value="GreA_GreB"/>
    <property type="match status" value="1"/>
</dbReference>
<dbReference type="Pfam" id="PF03449">
    <property type="entry name" value="GreA_GreB_N"/>
    <property type="match status" value="1"/>
</dbReference>
<reference evidence="11 12" key="1">
    <citation type="submission" date="2011-10" db="EMBL/GenBank/DDBJ databases">
        <title>The Improved High-Quality Draft genome of Leptonema illini DSM 21528.</title>
        <authorList>
            <consortium name="US DOE Joint Genome Institute (JGI-PGF)"/>
            <person name="Lucas S."/>
            <person name="Copeland A."/>
            <person name="Lapidus A."/>
            <person name="Glavina del Rio T."/>
            <person name="Dalin E."/>
            <person name="Tice H."/>
            <person name="Bruce D."/>
            <person name="Goodwin L."/>
            <person name="Pitluck S."/>
            <person name="Peters L."/>
            <person name="Mikhailova N."/>
            <person name="Held B."/>
            <person name="Kyrpides N."/>
            <person name="Mavromatis K."/>
            <person name="Ivanova N."/>
            <person name="Markowitz V."/>
            <person name="Cheng J.-F."/>
            <person name="Hugenholtz P."/>
            <person name="Woyke T."/>
            <person name="Wu D."/>
            <person name="Gronow S."/>
            <person name="Wellnitz S."/>
            <person name="Brambilla E.-M."/>
            <person name="Klenk H.-P."/>
            <person name="Eisen J.A."/>
        </authorList>
    </citation>
    <scope>NUCLEOTIDE SEQUENCE [LARGE SCALE GENOMIC DNA]</scope>
    <source>
        <strain evidence="11 12">DSM 21528</strain>
    </source>
</reference>
<dbReference type="PROSITE" id="PS00830">
    <property type="entry name" value="GREAB_2"/>
    <property type="match status" value="1"/>
</dbReference>